<keyword evidence="1" id="KW-0812">Transmembrane</keyword>
<organism evidence="3 4">
    <name type="scientific">Streptomonospora mangrovi</name>
    <dbReference type="NCBI Taxonomy" id="2883123"/>
    <lineage>
        <taxon>Bacteria</taxon>
        <taxon>Bacillati</taxon>
        <taxon>Actinomycetota</taxon>
        <taxon>Actinomycetes</taxon>
        <taxon>Streptosporangiales</taxon>
        <taxon>Nocardiopsidaceae</taxon>
        <taxon>Streptomonospora</taxon>
    </lineage>
</organism>
<evidence type="ECO:0000313" key="3">
    <source>
        <dbReference type="EMBL" id="MDA0566084.1"/>
    </source>
</evidence>
<dbReference type="PANTHER" id="PTHR40763:SF4">
    <property type="entry name" value="DUF1707 DOMAIN-CONTAINING PROTEIN"/>
    <property type="match status" value="1"/>
</dbReference>
<evidence type="ECO:0000256" key="1">
    <source>
        <dbReference type="SAM" id="Phobius"/>
    </source>
</evidence>
<name>A0A9X3SIB5_9ACTN</name>
<keyword evidence="4" id="KW-1185">Reference proteome</keyword>
<reference evidence="3" key="1">
    <citation type="submission" date="2021-10" db="EMBL/GenBank/DDBJ databases">
        <title>Streptomonospora sp. nov., isolated from mangrove soil.</title>
        <authorList>
            <person name="Chen X."/>
            <person name="Ge X."/>
            <person name="Liu W."/>
        </authorList>
    </citation>
    <scope>NUCLEOTIDE SEQUENCE</scope>
    <source>
        <strain evidence="3">S1-112</strain>
    </source>
</reference>
<comment type="caution">
    <text evidence="3">The sequence shown here is derived from an EMBL/GenBank/DDBJ whole genome shotgun (WGS) entry which is preliminary data.</text>
</comment>
<dbReference type="EMBL" id="JAJAQC010000030">
    <property type="protein sequence ID" value="MDA0566084.1"/>
    <property type="molecule type" value="Genomic_DNA"/>
</dbReference>
<dbReference type="RefSeq" id="WP_270073347.1">
    <property type="nucleotide sequence ID" value="NZ_JAJAQC010000030.1"/>
</dbReference>
<dbReference type="Proteomes" id="UP001140076">
    <property type="component" value="Unassembled WGS sequence"/>
</dbReference>
<feature type="transmembrane region" description="Helical" evidence="1">
    <location>
        <begin position="102"/>
        <end position="122"/>
    </location>
</feature>
<protein>
    <submittedName>
        <fullName evidence="3">DUF1707 domain-containing protein</fullName>
    </submittedName>
</protein>
<dbReference type="AlphaFoldDB" id="A0A9X3SIB5"/>
<feature type="transmembrane region" description="Helical" evidence="1">
    <location>
        <begin position="128"/>
        <end position="148"/>
    </location>
</feature>
<dbReference type="PANTHER" id="PTHR40763">
    <property type="entry name" value="MEMBRANE PROTEIN-RELATED"/>
    <property type="match status" value="1"/>
</dbReference>
<dbReference type="InterPro" id="IPR012551">
    <property type="entry name" value="DUF1707_SHOCT-like"/>
</dbReference>
<evidence type="ECO:0000313" key="4">
    <source>
        <dbReference type="Proteomes" id="UP001140076"/>
    </source>
</evidence>
<accession>A0A9X3SIB5</accession>
<gene>
    <name evidence="3" type="ORF">LG943_17445</name>
</gene>
<feature type="domain" description="DUF1707" evidence="2">
    <location>
        <begin position="11"/>
        <end position="63"/>
    </location>
</feature>
<evidence type="ECO:0000259" key="2">
    <source>
        <dbReference type="Pfam" id="PF08044"/>
    </source>
</evidence>
<keyword evidence="1" id="KW-1133">Transmembrane helix</keyword>
<dbReference type="Pfam" id="PF08044">
    <property type="entry name" value="DUF1707"/>
    <property type="match status" value="1"/>
</dbReference>
<sequence>MSADLTPHSGLRASDADRDRVAQHLATALSEGRLDLAEYEQRLDTAMGAVTMGDLVPLTADLPAPRDPAAAAAPDNGPVDLAETGAKAAGCRKRRKGVVAEWRDWAGGAVIMSGIWLVTSIASGEMQTFWPIIPLGIWAAVLVASLLFGDKD</sequence>
<proteinExistence type="predicted"/>
<keyword evidence="1" id="KW-0472">Membrane</keyword>